<dbReference type="Gene3D" id="3.40.50.1010">
    <property type="entry name" value="5'-nuclease"/>
    <property type="match status" value="1"/>
</dbReference>
<dbReference type="CDD" id="cd09859">
    <property type="entry name" value="PIN_53EXO"/>
    <property type="match status" value="1"/>
</dbReference>
<dbReference type="GO" id="GO:0003677">
    <property type="term" value="F:DNA binding"/>
    <property type="evidence" value="ECO:0007669"/>
    <property type="project" value="UniProtKB-KW"/>
</dbReference>
<evidence type="ECO:0000256" key="1">
    <source>
        <dbReference type="ARBA" id="ARBA00022722"/>
    </source>
</evidence>
<dbReference type="Proteomes" id="UP000740557">
    <property type="component" value="Unassembled WGS sequence"/>
</dbReference>
<dbReference type="InterPro" id="IPR020045">
    <property type="entry name" value="DNA_polI_H3TH"/>
</dbReference>
<dbReference type="InterPro" id="IPR008918">
    <property type="entry name" value="HhH2"/>
</dbReference>
<feature type="domain" description="5'-3' exonuclease" evidence="4">
    <location>
        <begin position="7"/>
        <end position="268"/>
    </location>
</feature>
<reference evidence="5" key="1">
    <citation type="submission" date="2020-04" db="EMBL/GenBank/DDBJ databases">
        <authorList>
            <person name="Zhang T."/>
        </authorList>
    </citation>
    <scope>NUCLEOTIDE SEQUENCE</scope>
    <source>
        <strain evidence="5">HKST-UBA79</strain>
    </source>
</reference>
<evidence type="ECO:0000256" key="2">
    <source>
        <dbReference type="ARBA" id="ARBA00022801"/>
    </source>
</evidence>
<dbReference type="InterPro" id="IPR038969">
    <property type="entry name" value="FEN"/>
</dbReference>
<dbReference type="PANTHER" id="PTHR42646:SF2">
    <property type="entry name" value="5'-3' EXONUCLEASE FAMILY PROTEIN"/>
    <property type="match status" value="1"/>
</dbReference>
<reference evidence="5" key="2">
    <citation type="journal article" date="2021" name="Microbiome">
        <title>Successional dynamics and alternative stable states in a saline activated sludge microbial community over 9 years.</title>
        <authorList>
            <person name="Wang Y."/>
            <person name="Ye J."/>
            <person name="Ju F."/>
            <person name="Liu L."/>
            <person name="Boyd J.A."/>
            <person name="Deng Y."/>
            <person name="Parks D.H."/>
            <person name="Jiang X."/>
            <person name="Yin X."/>
            <person name="Woodcroft B.J."/>
            <person name="Tyson G.W."/>
            <person name="Hugenholtz P."/>
            <person name="Polz M.F."/>
            <person name="Zhang T."/>
        </authorList>
    </citation>
    <scope>NUCLEOTIDE SEQUENCE</scope>
    <source>
        <strain evidence="5">HKST-UBA79</strain>
    </source>
</reference>
<dbReference type="Pfam" id="PF02739">
    <property type="entry name" value="5_3_exonuc_N"/>
    <property type="match status" value="1"/>
</dbReference>
<dbReference type="CDD" id="cd09898">
    <property type="entry name" value="H3TH_53EXO"/>
    <property type="match status" value="1"/>
</dbReference>
<sequence>MTSTRKQKLILIDTFNFLFRAYYALPKTLTDSDGNPTNAVYGVTSMLLTVFDALKPDYVIAALESKSPIERSDHFEDYKANRKPMDEDLKVQIPSVFEVLDAFGITSISVDGFEADDVIGTAVESFADNPNLDIIIVSNDRDLWQLLRDNVMIMIPNNKNGLADWVGVNEVKAKYGFSPKQMIEYKSLRGDPSDNIPGVKGIGEKTALSLIDTYGSLNGIYENIESVTPESVKQKLIVDKDNAYMSHKLATIVTNVPIGVSLSECGYTEFSKGAVVEVMRKYNFKSLIRRLGFDPNTGKEKIVVSENQLGLF</sequence>
<protein>
    <recommendedName>
        <fullName evidence="4">5'-3' exonuclease domain-containing protein</fullName>
    </recommendedName>
</protein>
<name>A0A955EBZ1_UNCKA</name>
<dbReference type="GO" id="GO:0008409">
    <property type="term" value="F:5'-3' exonuclease activity"/>
    <property type="evidence" value="ECO:0007669"/>
    <property type="project" value="InterPro"/>
</dbReference>
<dbReference type="FunFam" id="1.10.150.20:FF:000003">
    <property type="entry name" value="DNA polymerase I"/>
    <property type="match status" value="1"/>
</dbReference>
<dbReference type="GO" id="GO:0017108">
    <property type="term" value="F:5'-flap endonuclease activity"/>
    <property type="evidence" value="ECO:0007669"/>
    <property type="project" value="InterPro"/>
</dbReference>
<evidence type="ECO:0000313" key="6">
    <source>
        <dbReference type="Proteomes" id="UP000740557"/>
    </source>
</evidence>
<dbReference type="InterPro" id="IPR036279">
    <property type="entry name" value="5-3_exonuclease_C_sf"/>
</dbReference>
<dbReference type="Pfam" id="PF01367">
    <property type="entry name" value="5_3_exonuc"/>
    <property type="match status" value="1"/>
</dbReference>
<keyword evidence="1" id="KW-0540">Nuclease</keyword>
<organism evidence="5 6">
    <name type="scientific">candidate division WWE3 bacterium</name>
    <dbReference type="NCBI Taxonomy" id="2053526"/>
    <lineage>
        <taxon>Bacteria</taxon>
        <taxon>Katanobacteria</taxon>
    </lineage>
</organism>
<keyword evidence="3" id="KW-0238">DNA-binding</keyword>
<dbReference type="InterPro" id="IPR029060">
    <property type="entry name" value="PIN-like_dom_sf"/>
</dbReference>
<dbReference type="SMART" id="SM00475">
    <property type="entry name" value="53EXOc"/>
    <property type="match status" value="1"/>
</dbReference>
<dbReference type="InterPro" id="IPR020046">
    <property type="entry name" value="5-3_exonucl_a-hlix_arch_N"/>
</dbReference>
<dbReference type="EMBL" id="JAGQNX010000097">
    <property type="protein sequence ID" value="MCA9308497.1"/>
    <property type="molecule type" value="Genomic_DNA"/>
</dbReference>
<evidence type="ECO:0000259" key="4">
    <source>
        <dbReference type="SMART" id="SM00475"/>
    </source>
</evidence>
<gene>
    <name evidence="5" type="ORF">KC980_03215</name>
</gene>
<keyword evidence="2" id="KW-0378">Hydrolase</keyword>
<dbReference type="PANTHER" id="PTHR42646">
    <property type="entry name" value="FLAP ENDONUCLEASE XNI"/>
    <property type="match status" value="1"/>
</dbReference>
<dbReference type="AlphaFoldDB" id="A0A955EBZ1"/>
<dbReference type="Gene3D" id="1.10.150.20">
    <property type="entry name" value="5' to 3' exonuclease, C-terminal subdomain"/>
    <property type="match status" value="1"/>
</dbReference>
<dbReference type="GO" id="GO:0033567">
    <property type="term" value="P:DNA replication, Okazaki fragment processing"/>
    <property type="evidence" value="ECO:0007669"/>
    <property type="project" value="InterPro"/>
</dbReference>
<proteinExistence type="predicted"/>
<dbReference type="SMART" id="SM00279">
    <property type="entry name" value="HhH2"/>
    <property type="match status" value="1"/>
</dbReference>
<comment type="caution">
    <text evidence="5">The sequence shown here is derived from an EMBL/GenBank/DDBJ whole genome shotgun (WGS) entry which is preliminary data.</text>
</comment>
<evidence type="ECO:0000313" key="5">
    <source>
        <dbReference type="EMBL" id="MCA9308497.1"/>
    </source>
</evidence>
<accession>A0A955EBZ1</accession>
<dbReference type="SUPFAM" id="SSF47807">
    <property type="entry name" value="5' to 3' exonuclease, C-terminal subdomain"/>
    <property type="match status" value="1"/>
</dbReference>
<dbReference type="InterPro" id="IPR002421">
    <property type="entry name" value="5-3_exonuclease"/>
</dbReference>
<dbReference type="SUPFAM" id="SSF88723">
    <property type="entry name" value="PIN domain-like"/>
    <property type="match status" value="1"/>
</dbReference>
<evidence type="ECO:0000256" key="3">
    <source>
        <dbReference type="ARBA" id="ARBA00023125"/>
    </source>
</evidence>